<evidence type="ECO:0000313" key="1">
    <source>
        <dbReference type="EMBL" id="CAD5223291.1"/>
    </source>
</evidence>
<comment type="caution">
    <text evidence="1">The sequence shown here is derived from an EMBL/GenBank/DDBJ whole genome shotgun (WGS) entry which is preliminary data.</text>
</comment>
<organism evidence="1 2">
    <name type="scientific">Bursaphelenchus okinawaensis</name>
    <dbReference type="NCBI Taxonomy" id="465554"/>
    <lineage>
        <taxon>Eukaryota</taxon>
        <taxon>Metazoa</taxon>
        <taxon>Ecdysozoa</taxon>
        <taxon>Nematoda</taxon>
        <taxon>Chromadorea</taxon>
        <taxon>Rhabditida</taxon>
        <taxon>Tylenchina</taxon>
        <taxon>Tylenchomorpha</taxon>
        <taxon>Aphelenchoidea</taxon>
        <taxon>Aphelenchoididae</taxon>
        <taxon>Bursaphelenchus</taxon>
    </lineage>
</organism>
<keyword evidence="2" id="KW-1185">Reference proteome</keyword>
<evidence type="ECO:0000313" key="2">
    <source>
        <dbReference type="Proteomes" id="UP000614601"/>
    </source>
</evidence>
<dbReference type="Proteomes" id="UP000614601">
    <property type="component" value="Unassembled WGS sequence"/>
</dbReference>
<sequence length="75" mass="8206">MDPSSEYWKTLGQIPTTTTGMPFEYGWPGTTMLNCFPPTSQGLMNPLEPQLTSLDGPTVKDEIKHEVTFIPGGCS</sequence>
<name>A0A811L819_9BILA</name>
<protein>
    <submittedName>
        <fullName evidence="1">Uncharacterized protein</fullName>
    </submittedName>
</protein>
<dbReference type="AlphaFoldDB" id="A0A811L819"/>
<dbReference type="EMBL" id="CAJFDH010000005">
    <property type="protein sequence ID" value="CAD5223291.1"/>
    <property type="molecule type" value="Genomic_DNA"/>
</dbReference>
<dbReference type="EMBL" id="CAJFCW020000005">
    <property type="protein sequence ID" value="CAG9117452.1"/>
    <property type="molecule type" value="Genomic_DNA"/>
</dbReference>
<proteinExistence type="predicted"/>
<gene>
    <name evidence="1" type="ORF">BOKJ2_LOCUS10070</name>
</gene>
<reference evidence="1" key="1">
    <citation type="submission" date="2020-09" db="EMBL/GenBank/DDBJ databases">
        <authorList>
            <person name="Kikuchi T."/>
        </authorList>
    </citation>
    <scope>NUCLEOTIDE SEQUENCE</scope>
    <source>
        <strain evidence="1">SH1</strain>
    </source>
</reference>
<accession>A0A811L819</accession>
<dbReference type="Proteomes" id="UP000783686">
    <property type="component" value="Unassembled WGS sequence"/>
</dbReference>